<organism evidence="1">
    <name type="scientific">hydrothermal vent metagenome</name>
    <dbReference type="NCBI Taxonomy" id="652676"/>
    <lineage>
        <taxon>unclassified sequences</taxon>
        <taxon>metagenomes</taxon>
        <taxon>ecological metagenomes</taxon>
    </lineage>
</organism>
<evidence type="ECO:0000313" key="1">
    <source>
        <dbReference type="EMBL" id="VAX17376.1"/>
    </source>
</evidence>
<gene>
    <name evidence="1" type="ORF">MNBD_NITROSPINAE02-1543</name>
</gene>
<proteinExistence type="predicted"/>
<protein>
    <recommendedName>
        <fullName evidence="2">DUF4157 domain-containing protein</fullName>
    </recommendedName>
</protein>
<name>A0A3B1BGG6_9ZZZZ</name>
<sequence>MRKIFLITALGLALAIPAHAQFRELFNNAVGDVWGEAGRVGYREAADWMGKRNKAGIALDETRKKLLRPTFKGLVDRVHVVYGATMLEEIPAPGGSILLGDSLGQTYCGSIYIKGRYKAGDDSQLALLAHEMTHAWQCEDFGGLEKFGFHYFREYYRGGRSYEDNKLEVDAYKFQAKFEKKLLKRKKASTKKPVSTRR</sequence>
<reference evidence="1" key="1">
    <citation type="submission" date="2018-06" db="EMBL/GenBank/DDBJ databases">
        <authorList>
            <person name="Zhirakovskaya E."/>
        </authorList>
    </citation>
    <scope>NUCLEOTIDE SEQUENCE</scope>
</reference>
<evidence type="ECO:0008006" key="2">
    <source>
        <dbReference type="Google" id="ProtNLM"/>
    </source>
</evidence>
<dbReference type="EMBL" id="UOGE01000021">
    <property type="protein sequence ID" value="VAX17376.1"/>
    <property type="molecule type" value="Genomic_DNA"/>
</dbReference>
<accession>A0A3B1BGG6</accession>
<dbReference type="AlphaFoldDB" id="A0A3B1BGG6"/>